<dbReference type="Proteomes" id="UP001497512">
    <property type="component" value="Chromosome 4"/>
</dbReference>
<dbReference type="EMBL" id="OZ019896">
    <property type="protein sequence ID" value="CAK9222916.1"/>
    <property type="molecule type" value="Genomic_DNA"/>
</dbReference>
<dbReference type="Gene3D" id="3.40.50.1360">
    <property type="match status" value="1"/>
</dbReference>
<dbReference type="SUPFAM" id="SSF100950">
    <property type="entry name" value="NagB/RpiA/CoA transferase-like"/>
    <property type="match status" value="1"/>
</dbReference>
<name>A0ABP0UJ76_9BRYO</name>
<dbReference type="EC" id="5.3.1.6" evidence="4"/>
<evidence type="ECO:0000256" key="6">
    <source>
        <dbReference type="SAM" id="MobiDB-lite"/>
    </source>
</evidence>
<feature type="region of interest" description="Disordered" evidence="6">
    <location>
        <begin position="66"/>
        <end position="89"/>
    </location>
</feature>
<evidence type="ECO:0000313" key="7">
    <source>
        <dbReference type="EMBL" id="CAK9222916.1"/>
    </source>
</evidence>
<evidence type="ECO:0000256" key="1">
    <source>
        <dbReference type="ARBA" id="ARBA00001713"/>
    </source>
</evidence>
<organism evidence="7 8">
    <name type="scientific">Sphagnum troendelagicum</name>
    <dbReference type="NCBI Taxonomy" id="128251"/>
    <lineage>
        <taxon>Eukaryota</taxon>
        <taxon>Viridiplantae</taxon>
        <taxon>Streptophyta</taxon>
        <taxon>Embryophyta</taxon>
        <taxon>Bryophyta</taxon>
        <taxon>Sphagnophytina</taxon>
        <taxon>Sphagnopsida</taxon>
        <taxon>Sphagnales</taxon>
        <taxon>Sphagnaceae</taxon>
        <taxon>Sphagnum</taxon>
    </lineage>
</organism>
<feature type="compositionally biased region" description="Low complexity" evidence="6">
    <location>
        <begin position="77"/>
        <end position="87"/>
    </location>
</feature>
<proteinExistence type="inferred from homology"/>
<reference evidence="7" key="1">
    <citation type="submission" date="2024-02" db="EMBL/GenBank/DDBJ databases">
        <authorList>
            <consortium name="ELIXIR-Norway"/>
            <consortium name="Elixir Norway"/>
        </authorList>
    </citation>
    <scope>NUCLEOTIDE SEQUENCE</scope>
</reference>
<keyword evidence="5" id="KW-0413">Isomerase</keyword>
<comment type="similarity">
    <text evidence="3">Belongs to the ribose 5-phosphate isomerase family.</text>
</comment>
<dbReference type="PANTHER" id="PTHR43748:SF1">
    <property type="entry name" value="RIBOSE-5-PHOSPHATE ISOMERASE 4, CHLOROPLASTIC-RELATED"/>
    <property type="match status" value="1"/>
</dbReference>
<evidence type="ECO:0000256" key="2">
    <source>
        <dbReference type="ARBA" id="ARBA00004988"/>
    </source>
</evidence>
<gene>
    <name evidence="7" type="ORF">CSSPTR1EN2_LOCUS16535</name>
</gene>
<comment type="catalytic activity">
    <reaction evidence="1">
        <text>aldehydo-D-ribose 5-phosphate = D-ribulose 5-phosphate</text>
        <dbReference type="Rhea" id="RHEA:14657"/>
        <dbReference type="ChEBI" id="CHEBI:58121"/>
        <dbReference type="ChEBI" id="CHEBI:58273"/>
        <dbReference type="EC" id="5.3.1.6"/>
    </reaction>
</comment>
<protein>
    <recommendedName>
        <fullName evidence="4">ribose-5-phosphate isomerase</fullName>
        <ecNumber evidence="4">5.3.1.6</ecNumber>
    </recommendedName>
</protein>
<dbReference type="InterPro" id="IPR050262">
    <property type="entry name" value="Ribose-5P_isomerase"/>
</dbReference>
<evidence type="ECO:0000256" key="3">
    <source>
        <dbReference type="ARBA" id="ARBA00008088"/>
    </source>
</evidence>
<sequence>MASAHQTLSISSIVPPVTPLLLPQARSPHFRADNSVSSHALVSGNRSRICQRSSCKPHCPFSSFLRREGEESRGGTRRISTSSSPGGKLRTTISRPLCVQASLKPQLEEAAKQVVDYFVRSGMAVGLGTGLASSMAIRYMGEKLKDGSLREIVGVPMTSMSAVEAAKAGVPLATFQDYPQLDFAFDDADAVQEGTLFAIVGRKGVAGRESILKEKAIAKAAKQMVFIIEESKFVGQLKDAVPVLIEQEDWLDVAEEIDDLFLGDAEVWRRPSHGEAGPMGGDFPLVTAEGHFVLDVIFTTPIANAVEVAQSLEAISGVITHGLVLDTAYAAAVASSTGVKIRTSLFKSAFTSME</sequence>
<comment type="pathway">
    <text evidence="2">Carbohydrate degradation; pentose phosphate pathway; D-ribose 5-phosphate from D-ribulose 5-phosphate (non-oxidative stage): step 1/1.</text>
</comment>
<accession>A0ABP0UJ76</accession>
<dbReference type="InterPro" id="IPR004788">
    <property type="entry name" value="Ribose5P_isomerase_type_A"/>
</dbReference>
<dbReference type="Gene3D" id="3.30.70.260">
    <property type="match status" value="1"/>
</dbReference>
<dbReference type="InterPro" id="IPR037171">
    <property type="entry name" value="NagB/RpiA_transferase-like"/>
</dbReference>
<evidence type="ECO:0000256" key="4">
    <source>
        <dbReference type="ARBA" id="ARBA00011959"/>
    </source>
</evidence>
<keyword evidence="8" id="KW-1185">Reference proteome</keyword>
<evidence type="ECO:0000256" key="5">
    <source>
        <dbReference type="ARBA" id="ARBA00023235"/>
    </source>
</evidence>
<evidence type="ECO:0000313" key="8">
    <source>
        <dbReference type="Proteomes" id="UP001497512"/>
    </source>
</evidence>
<dbReference type="SUPFAM" id="SSF75445">
    <property type="entry name" value="D-ribose-5-phosphate isomerase (RpiA), lid domain"/>
    <property type="match status" value="1"/>
</dbReference>
<dbReference type="PANTHER" id="PTHR43748">
    <property type="entry name" value="RIBOSE-5-PHOSPHATE ISOMERASE 3, CHLOROPLASTIC-RELATED"/>
    <property type="match status" value="1"/>
</dbReference>
<dbReference type="Pfam" id="PF06026">
    <property type="entry name" value="Rib_5-P_isom_A"/>
    <property type="match status" value="1"/>
</dbReference>